<feature type="transmembrane region" description="Helical" evidence="1">
    <location>
        <begin position="263"/>
        <end position="287"/>
    </location>
</feature>
<feature type="transmembrane region" description="Helical" evidence="1">
    <location>
        <begin position="87"/>
        <end position="111"/>
    </location>
</feature>
<dbReference type="AlphaFoldDB" id="F4L579"/>
<protein>
    <submittedName>
        <fullName evidence="2">Uncharacterized protein</fullName>
    </submittedName>
</protein>
<organism evidence="2 3">
    <name type="scientific">Haliscomenobacter hydrossis (strain ATCC 27775 / DSM 1100 / LMG 10767 / O)</name>
    <dbReference type="NCBI Taxonomy" id="760192"/>
    <lineage>
        <taxon>Bacteria</taxon>
        <taxon>Pseudomonadati</taxon>
        <taxon>Bacteroidota</taxon>
        <taxon>Saprospiria</taxon>
        <taxon>Saprospirales</taxon>
        <taxon>Haliscomenobacteraceae</taxon>
        <taxon>Haliscomenobacter</taxon>
    </lineage>
</organism>
<dbReference type="OrthoDB" id="2659138at2"/>
<feature type="transmembrane region" description="Helical" evidence="1">
    <location>
        <begin position="504"/>
        <end position="525"/>
    </location>
</feature>
<feature type="transmembrane region" description="Helical" evidence="1">
    <location>
        <begin position="357"/>
        <end position="377"/>
    </location>
</feature>
<keyword evidence="1" id="KW-0472">Membrane</keyword>
<feature type="transmembrane region" description="Helical" evidence="1">
    <location>
        <begin position="392"/>
        <end position="411"/>
    </location>
</feature>
<feature type="transmembrane region" description="Helical" evidence="1">
    <location>
        <begin position="470"/>
        <end position="492"/>
    </location>
</feature>
<keyword evidence="1" id="KW-0812">Transmembrane</keyword>
<keyword evidence="1" id="KW-1133">Transmembrane helix</keyword>
<feature type="transmembrane region" description="Helical" evidence="1">
    <location>
        <begin position="131"/>
        <end position="150"/>
    </location>
</feature>
<dbReference type="RefSeq" id="WP_013764312.1">
    <property type="nucleotide sequence ID" value="NC_015510.1"/>
</dbReference>
<sequence>MNKLLLGLLSLFGGFWRSMDVNPIHLRNILEVKLKMDGRRKTAFNYRQSAQKKEVKGQDILMMFMMFMMGLLFMLPILLFKQSGTGVFILLSGWMTLLTLTLISDFTDVLIDVRDNYILLPRPVTGKTLAISRILHVFFYLVKLMIPFSLPGMIGIGIKFGLLPVLLFVVLILLSVLLTIFVVNLLYLIMLNLLSPRKFKEIINYFQIAFYALVFLGYQILPRMVDFRSQGDVNLLEKVYLWPLPSVWLAYIWEIAFDFRQPWTAYVLAGLGLLTPFLAVYLVTTVLSKNFSQKMFSIGEGGGAESAPETKGELLQSQRKSWSSITGVWFCASKLERAIYAFTWKLTGRSRDFKLKYYPNLIMLPVYFVFAFVFPMTRSESDGLGALRQSNIYLFGFYFSMIILLSGLTMLQFSERYKASWFYRAMPLAQPGLILTGAFKAIIVKYYLPIYLLITLFSGFVWGWHILDDALLAFFTILALTTGIATLTNHVLPFTRSWDEATRSNIGFTMLTMFCAGLFGLVHYFIANMSWVIWILIPTAAALFYLAMYQYRKTNWKQVKWE</sequence>
<reference evidence="2 3" key="1">
    <citation type="journal article" date="2011" name="Stand. Genomic Sci.">
        <title>Complete genome sequence of Haliscomenobacter hydrossis type strain (O).</title>
        <authorList>
            <consortium name="US DOE Joint Genome Institute (JGI-PGF)"/>
            <person name="Daligault H."/>
            <person name="Lapidus A."/>
            <person name="Zeytun A."/>
            <person name="Nolan M."/>
            <person name="Lucas S."/>
            <person name="Del Rio T.G."/>
            <person name="Tice H."/>
            <person name="Cheng J.F."/>
            <person name="Tapia R."/>
            <person name="Han C."/>
            <person name="Goodwin L."/>
            <person name="Pitluck S."/>
            <person name="Liolios K."/>
            <person name="Pagani I."/>
            <person name="Ivanova N."/>
            <person name="Huntemann M."/>
            <person name="Mavromatis K."/>
            <person name="Mikhailova N."/>
            <person name="Pati A."/>
            <person name="Chen A."/>
            <person name="Palaniappan K."/>
            <person name="Land M."/>
            <person name="Hauser L."/>
            <person name="Brambilla E.M."/>
            <person name="Rohde M."/>
            <person name="Verbarg S."/>
            <person name="Goker M."/>
            <person name="Bristow J."/>
            <person name="Eisen J.A."/>
            <person name="Markowitz V."/>
            <person name="Hugenholtz P."/>
            <person name="Kyrpides N.C."/>
            <person name="Klenk H.P."/>
            <person name="Woyke T."/>
        </authorList>
    </citation>
    <scope>NUCLEOTIDE SEQUENCE [LARGE SCALE GENOMIC DNA]</scope>
    <source>
        <strain evidence="3">ATCC 27775 / DSM 1100 / LMG 10767 / O</strain>
    </source>
</reference>
<feature type="transmembrane region" description="Helical" evidence="1">
    <location>
        <begin position="531"/>
        <end position="551"/>
    </location>
</feature>
<keyword evidence="3" id="KW-1185">Reference proteome</keyword>
<dbReference type="STRING" id="760192.Halhy_1874"/>
<evidence type="ECO:0000313" key="3">
    <source>
        <dbReference type="Proteomes" id="UP000008461"/>
    </source>
</evidence>
<name>F4L579_HALH1</name>
<proteinExistence type="predicted"/>
<evidence type="ECO:0000313" key="2">
    <source>
        <dbReference type="EMBL" id="AEE49759.1"/>
    </source>
</evidence>
<feature type="transmembrane region" description="Helical" evidence="1">
    <location>
        <begin position="162"/>
        <end position="190"/>
    </location>
</feature>
<dbReference type="Proteomes" id="UP000008461">
    <property type="component" value="Chromosome"/>
</dbReference>
<dbReference type="eggNOG" id="ENOG502Z7WB">
    <property type="taxonomic scope" value="Bacteria"/>
</dbReference>
<feature type="transmembrane region" description="Helical" evidence="1">
    <location>
        <begin position="202"/>
        <end position="218"/>
    </location>
</feature>
<gene>
    <name evidence="2" type="ordered locus">Halhy_1874</name>
</gene>
<evidence type="ECO:0000256" key="1">
    <source>
        <dbReference type="SAM" id="Phobius"/>
    </source>
</evidence>
<feature type="transmembrane region" description="Helical" evidence="1">
    <location>
        <begin position="60"/>
        <end position="80"/>
    </location>
</feature>
<feature type="transmembrane region" description="Helical" evidence="1">
    <location>
        <begin position="446"/>
        <end position="464"/>
    </location>
</feature>
<dbReference type="EMBL" id="CP002691">
    <property type="protein sequence ID" value="AEE49759.1"/>
    <property type="molecule type" value="Genomic_DNA"/>
</dbReference>
<dbReference type="KEGG" id="hhy:Halhy_1874"/>
<dbReference type="HOGENOM" id="CLU_035812_0_0_10"/>
<accession>F4L579</accession>
<reference key="2">
    <citation type="submission" date="2011-04" db="EMBL/GenBank/DDBJ databases">
        <title>Complete sequence of chromosome of Haliscomenobacter hydrossis DSM 1100.</title>
        <authorList>
            <consortium name="US DOE Joint Genome Institute (JGI-PGF)"/>
            <person name="Lucas S."/>
            <person name="Han J."/>
            <person name="Lapidus A."/>
            <person name="Bruce D."/>
            <person name="Goodwin L."/>
            <person name="Pitluck S."/>
            <person name="Peters L."/>
            <person name="Kyrpides N."/>
            <person name="Mavromatis K."/>
            <person name="Ivanova N."/>
            <person name="Ovchinnikova G."/>
            <person name="Pagani I."/>
            <person name="Daligault H."/>
            <person name="Detter J.C."/>
            <person name="Han C."/>
            <person name="Land M."/>
            <person name="Hauser L."/>
            <person name="Markowitz V."/>
            <person name="Cheng J.-F."/>
            <person name="Hugenholtz P."/>
            <person name="Woyke T."/>
            <person name="Wu D."/>
            <person name="Verbarg S."/>
            <person name="Frueling A."/>
            <person name="Brambilla E."/>
            <person name="Klenk H.-P."/>
            <person name="Eisen J.A."/>
        </authorList>
    </citation>
    <scope>NUCLEOTIDE SEQUENCE</scope>
    <source>
        <strain>DSM 1100</strain>
    </source>
</reference>